<dbReference type="AlphaFoldDB" id="A0A7J9NK24"/>
<protein>
    <recommendedName>
        <fullName evidence="4">SEC-C motif domain protein</fullName>
    </recommendedName>
</protein>
<name>A0A7J9NK24_METMI</name>
<reference evidence="2 3" key="1">
    <citation type="submission" date="2020-07" db="EMBL/GenBank/DDBJ databases">
        <title>Genomic Encyclopedia of Type Strains, Phase IV (KMG-V): Genome sequencing to study the core and pangenomes of soil and plant-associated prokaryotes.</title>
        <authorList>
            <person name="Whitman W."/>
        </authorList>
    </citation>
    <scope>NUCLEOTIDE SEQUENCE [LARGE SCALE GENOMIC DNA]</scope>
    <source>
        <strain evidence="2 3">A4</strain>
    </source>
</reference>
<comment type="caution">
    <text evidence="2">The sequence shown here is derived from an EMBL/GenBank/DDBJ whole genome shotgun (WGS) entry which is preliminary data.</text>
</comment>
<dbReference type="Proteomes" id="UP000563838">
    <property type="component" value="Unassembled WGS sequence"/>
</dbReference>
<evidence type="ECO:0000313" key="2">
    <source>
        <dbReference type="EMBL" id="MBA2841286.1"/>
    </source>
</evidence>
<feature type="coiled-coil region" evidence="1">
    <location>
        <begin position="29"/>
        <end position="63"/>
    </location>
</feature>
<proteinExistence type="predicted"/>
<keyword evidence="1" id="KW-0175">Coiled coil</keyword>
<evidence type="ECO:0000256" key="1">
    <source>
        <dbReference type="SAM" id="Coils"/>
    </source>
</evidence>
<accession>A0A7J9NK24</accession>
<sequence length="295" mass="34928">MIIQKYTMIDNGAKKYLEYKLDDFEEIFIEIKSQNYLKAEELAENLKKSFNDAKNEAISKNDEEYANIFYLLDIYVDILNSISKLWQLLDNMDYPTSWGQLQNAIDGIKFLKKYILNPDELQINILENYLENLEKYYPYQLFGSPEYIFKKEECSICGRSPYDPECIHITGRLYMGEVAITLHKDLEDITGFSLVKNPKNKRCILKIKDFKKEEVEKTSYNILHTLIMGLKKPLLNFEGPVIKEGLLPREYFNTYDKNDECPCGSGKKYITCCYRRKYIKQTLYYYIKKEEISLK</sequence>
<dbReference type="InterPro" id="IPR004027">
    <property type="entry name" value="SEC_C_motif"/>
</dbReference>
<dbReference type="SUPFAM" id="SSF103642">
    <property type="entry name" value="Sec-C motif"/>
    <property type="match status" value="1"/>
</dbReference>
<evidence type="ECO:0008006" key="4">
    <source>
        <dbReference type="Google" id="ProtNLM"/>
    </source>
</evidence>
<dbReference type="Pfam" id="PF02810">
    <property type="entry name" value="SEC-C"/>
    <property type="match status" value="1"/>
</dbReference>
<evidence type="ECO:0000313" key="3">
    <source>
        <dbReference type="Proteomes" id="UP000563838"/>
    </source>
</evidence>
<dbReference type="RefSeq" id="WP_181489351.1">
    <property type="nucleotide sequence ID" value="NZ_JACDUI010000003.1"/>
</dbReference>
<gene>
    <name evidence="2" type="ORF">HNP87_001835</name>
</gene>
<organism evidence="2 3">
    <name type="scientific">Methanococcus maripaludis</name>
    <name type="common">Methanococcus deltae</name>
    <dbReference type="NCBI Taxonomy" id="39152"/>
    <lineage>
        <taxon>Archaea</taxon>
        <taxon>Methanobacteriati</taxon>
        <taxon>Methanobacteriota</taxon>
        <taxon>Methanomada group</taxon>
        <taxon>Methanococci</taxon>
        <taxon>Methanococcales</taxon>
        <taxon>Methanococcaceae</taxon>
        <taxon>Methanococcus</taxon>
    </lineage>
</organism>
<dbReference type="EMBL" id="JACDUI010000003">
    <property type="protein sequence ID" value="MBA2841286.1"/>
    <property type="molecule type" value="Genomic_DNA"/>
</dbReference>
<dbReference type="Gene3D" id="3.10.450.50">
    <property type="match status" value="1"/>
</dbReference>